<dbReference type="EMBL" id="ARZY01000018">
    <property type="protein sequence ID" value="EWH09855.1"/>
    <property type="molecule type" value="Genomic_DNA"/>
</dbReference>
<dbReference type="eggNOG" id="COG5005">
    <property type="taxonomic scope" value="Bacteria"/>
</dbReference>
<dbReference type="OrthoDB" id="2081253at2"/>
<dbReference type="STRING" id="1328313.DS2_10417"/>
<dbReference type="Proteomes" id="UP000019276">
    <property type="component" value="Unassembled WGS sequence"/>
</dbReference>
<name>W7QX48_9ALTE</name>
<dbReference type="InterPro" id="IPR006522">
    <property type="entry name" value="Phage_virion_morphogenesis"/>
</dbReference>
<dbReference type="NCBIfam" id="TIGR01635">
    <property type="entry name" value="tail_comp_S"/>
    <property type="match status" value="1"/>
</dbReference>
<evidence type="ECO:0000313" key="1">
    <source>
        <dbReference type="EMBL" id="EWH09855.1"/>
    </source>
</evidence>
<gene>
    <name evidence="1" type="ORF">DS2_10417</name>
</gene>
<organism evidence="1 2">
    <name type="scientific">Catenovulum agarivorans DS-2</name>
    <dbReference type="NCBI Taxonomy" id="1328313"/>
    <lineage>
        <taxon>Bacteria</taxon>
        <taxon>Pseudomonadati</taxon>
        <taxon>Pseudomonadota</taxon>
        <taxon>Gammaproteobacteria</taxon>
        <taxon>Alteromonadales</taxon>
        <taxon>Alteromonadaceae</taxon>
        <taxon>Catenovulum</taxon>
    </lineage>
</organism>
<dbReference type="RefSeq" id="WP_035014704.1">
    <property type="nucleotide sequence ID" value="NZ_ARZY01000018.1"/>
</dbReference>
<protein>
    <submittedName>
        <fullName evidence="1">Phage virion morphogenesis protein</fullName>
    </submittedName>
</protein>
<sequence length="151" mass="16159">MSNQIQVEHNSTAVIDVLQQIADKMDDLTPAMQEAAATLEDAAEQAFSDERAPTGEPWEALSDNYLKQNPKRVGGQILQVSAGGLAASIESDYGDTWASIGSNKVYAAIHQFGGTPEMPAGPRNIPARPYLGLDSQSENDLLEILGGFLLD</sequence>
<accession>W7QX48</accession>
<reference evidence="1 2" key="1">
    <citation type="journal article" date="2014" name="Genome Announc.">
        <title>Draft Genome Sequence of the Agar-Degrading Bacterium Catenovulum sp. Strain DS-2, Isolated from Intestines of Haliotis diversicolor.</title>
        <authorList>
            <person name="Shan D."/>
            <person name="Li X."/>
            <person name="Gu Z."/>
            <person name="Wei G."/>
            <person name="Gao Z."/>
            <person name="Shao Z."/>
        </authorList>
    </citation>
    <scope>NUCLEOTIDE SEQUENCE [LARGE SCALE GENOMIC DNA]</scope>
    <source>
        <strain evidence="1 2">DS-2</strain>
    </source>
</reference>
<keyword evidence="2" id="KW-1185">Reference proteome</keyword>
<dbReference type="AlphaFoldDB" id="W7QX48"/>
<proteinExistence type="predicted"/>
<comment type="caution">
    <text evidence="1">The sequence shown here is derived from an EMBL/GenBank/DDBJ whole genome shotgun (WGS) entry which is preliminary data.</text>
</comment>
<dbReference type="Pfam" id="PF05069">
    <property type="entry name" value="Phage_tail_S"/>
    <property type="match status" value="1"/>
</dbReference>
<evidence type="ECO:0000313" key="2">
    <source>
        <dbReference type="Proteomes" id="UP000019276"/>
    </source>
</evidence>